<evidence type="ECO:0000256" key="2">
    <source>
        <dbReference type="ARBA" id="ARBA00005551"/>
    </source>
</evidence>
<dbReference type="PANTHER" id="PTHR43562:SF3">
    <property type="entry name" value="SODIUM ION_PROTON EXCHANGER (EUROFUNG)"/>
    <property type="match status" value="1"/>
</dbReference>
<evidence type="ECO:0000256" key="8">
    <source>
        <dbReference type="ARBA" id="ARBA00023065"/>
    </source>
</evidence>
<dbReference type="GO" id="GO:1902600">
    <property type="term" value="P:proton transmembrane transport"/>
    <property type="evidence" value="ECO:0007669"/>
    <property type="project" value="InterPro"/>
</dbReference>
<proteinExistence type="inferred from homology"/>
<evidence type="ECO:0000256" key="1">
    <source>
        <dbReference type="ARBA" id="ARBA00004141"/>
    </source>
</evidence>
<dbReference type="InterPro" id="IPR038770">
    <property type="entry name" value="Na+/solute_symporter_sf"/>
</dbReference>
<keyword evidence="8" id="KW-0406">Ion transport</keyword>
<evidence type="ECO:0000313" key="13">
    <source>
        <dbReference type="EMBL" id="ACA81911.1"/>
    </source>
</evidence>
<comment type="subcellular location">
    <subcellularLocation>
        <location evidence="1">Membrane</location>
        <topology evidence="1">Multi-pass membrane protein</topology>
    </subcellularLocation>
</comment>
<dbReference type="eggNOG" id="COG0475">
    <property type="taxonomic scope" value="Bacteria"/>
</dbReference>
<protein>
    <submittedName>
        <fullName evidence="13">Kef-type K+ transport system, membrane component</fullName>
    </submittedName>
</protein>
<feature type="transmembrane region" description="Helical" evidence="11">
    <location>
        <begin position="90"/>
        <end position="112"/>
    </location>
</feature>
<feature type="transmembrane region" description="Helical" evidence="11">
    <location>
        <begin position="118"/>
        <end position="137"/>
    </location>
</feature>
<dbReference type="Proteomes" id="UP000002166">
    <property type="component" value="Chromosome"/>
</dbReference>
<keyword evidence="6 11" id="KW-1133">Transmembrane helix</keyword>
<feature type="transmembrane region" description="Helical" evidence="11">
    <location>
        <begin position="7"/>
        <end position="30"/>
    </location>
</feature>
<keyword evidence="5 11" id="KW-0812">Transmembrane</keyword>
<evidence type="ECO:0000256" key="3">
    <source>
        <dbReference type="ARBA" id="ARBA00022448"/>
    </source>
</evidence>
<dbReference type="InterPro" id="IPR006153">
    <property type="entry name" value="Cation/H_exchanger_TM"/>
</dbReference>
<feature type="transmembrane region" description="Helical" evidence="11">
    <location>
        <begin position="50"/>
        <end position="70"/>
    </location>
</feature>
<dbReference type="GO" id="GO:0015297">
    <property type="term" value="F:antiporter activity"/>
    <property type="evidence" value="ECO:0007669"/>
    <property type="project" value="UniProtKB-KW"/>
</dbReference>
<keyword evidence="4" id="KW-0050">Antiport</keyword>
<name>B1MWI9_LEUCK</name>
<feature type="transmembrane region" description="Helical" evidence="11">
    <location>
        <begin position="149"/>
        <end position="171"/>
    </location>
</feature>
<dbReference type="Gene3D" id="1.20.1530.20">
    <property type="match status" value="2"/>
</dbReference>
<keyword evidence="14" id="KW-1185">Reference proteome</keyword>
<feature type="transmembrane region" description="Helical" evidence="11">
    <location>
        <begin position="303"/>
        <end position="322"/>
    </location>
</feature>
<evidence type="ECO:0000313" key="14">
    <source>
        <dbReference type="Proteomes" id="UP000002166"/>
    </source>
</evidence>
<evidence type="ECO:0000256" key="7">
    <source>
        <dbReference type="ARBA" id="ARBA00023053"/>
    </source>
</evidence>
<feature type="transmembrane region" description="Helical" evidence="11">
    <location>
        <begin position="270"/>
        <end position="291"/>
    </location>
</feature>
<feature type="domain" description="Cation/H+ exchanger transmembrane" evidence="12">
    <location>
        <begin position="17"/>
        <end position="176"/>
    </location>
</feature>
<evidence type="ECO:0000256" key="6">
    <source>
        <dbReference type="ARBA" id="ARBA00022989"/>
    </source>
</evidence>
<keyword evidence="7" id="KW-0915">Sodium</keyword>
<evidence type="ECO:0000256" key="5">
    <source>
        <dbReference type="ARBA" id="ARBA00022692"/>
    </source>
</evidence>
<dbReference type="HOGENOM" id="CLU_005126_7_1_9"/>
<keyword evidence="9 11" id="KW-0472">Membrane</keyword>
<evidence type="ECO:0000256" key="10">
    <source>
        <dbReference type="ARBA" id="ARBA00023201"/>
    </source>
</evidence>
<evidence type="ECO:0000259" key="12">
    <source>
        <dbReference type="Pfam" id="PF00999"/>
    </source>
</evidence>
<feature type="domain" description="Cation/H+ exchanger transmembrane" evidence="12">
    <location>
        <begin position="187"/>
        <end position="324"/>
    </location>
</feature>
<evidence type="ECO:0000256" key="11">
    <source>
        <dbReference type="SAM" id="Phobius"/>
    </source>
</evidence>
<reference evidence="13 14" key="1">
    <citation type="journal article" date="2008" name="J. Bacteriol.">
        <title>Complete genome sequence of Leuconostoc citreum KM20.</title>
        <authorList>
            <person name="Kim J.F."/>
            <person name="Jeong H."/>
            <person name="Lee J.-S."/>
            <person name="Choi S.-H."/>
            <person name="Ha M."/>
            <person name="Hur C.-G."/>
            <person name="Kim J.-S."/>
            <person name="Lee S."/>
            <person name="Park H.-S."/>
            <person name="Park Y.-H."/>
            <person name="Oh T.K."/>
        </authorList>
    </citation>
    <scope>NUCLEOTIDE SEQUENCE [LARGE SCALE GENOMIC DNA]</scope>
    <source>
        <strain evidence="13 14">KM20</strain>
    </source>
</reference>
<feature type="transmembrane region" description="Helical" evidence="11">
    <location>
        <begin position="238"/>
        <end position="258"/>
    </location>
</feature>
<dbReference type="GO" id="GO:0016020">
    <property type="term" value="C:membrane"/>
    <property type="evidence" value="ECO:0007669"/>
    <property type="project" value="UniProtKB-SubCell"/>
</dbReference>
<feature type="transmembrane region" description="Helical" evidence="11">
    <location>
        <begin position="214"/>
        <end position="232"/>
    </location>
</feature>
<comment type="similarity">
    <text evidence="2">Belongs to the monovalent cation:proton antiporter 2 (CPA2) transporter (TC 2.A.37) family.</text>
</comment>
<sequence>MLGEIMEYLLIFLLVIVTVVLGKIGTWFGLSEVVGQLLSGIILGTSLLNVVEPGYLIHLFAETGIFLLMLNSGLESDVKEMKKYIKASSLIAIMGVLLPVIAFPIAFLLLGYNMQTAIFAGVVFSATSISITLAVLAEQKKLATSMGAIILSAAVLDDIIALVAVTLFSVFVGGGALGINSLLPLFAFALGIVLRKFNFSDKVGALSTKIGNWFFYPVFFGSIGLEVAIQGLGNKLTAIIIFSVLAVTTKFIGSLWGARLSGLNVNVANAIGAGMISRGEMALVIIQIGISSQIINDDTSAEFVVAVIVSTILAPIIMKPLFKKV</sequence>
<dbReference type="KEGG" id="lci:LCK_00078"/>
<evidence type="ECO:0000256" key="9">
    <source>
        <dbReference type="ARBA" id="ARBA00023136"/>
    </source>
</evidence>
<dbReference type="GO" id="GO:0006814">
    <property type="term" value="P:sodium ion transport"/>
    <property type="evidence" value="ECO:0007669"/>
    <property type="project" value="UniProtKB-KW"/>
</dbReference>
<keyword evidence="3" id="KW-0813">Transport</keyword>
<feature type="transmembrane region" description="Helical" evidence="11">
    <location>
        <begin position="177"/>
        <end position="194"/>
    </location>
</feature>
<dbReference type="Pfam" id="PF00999">
    <property type="entry name" value="Na_H_Exchanger"/>
    <property type="match status" value="2"/>
</dbReference>
<gene>
    <name evidence="13" type="ordered locus">LCK_00078</name>
</gene>
<accession>B1MWI9</accession>
<organism evidence="13 14">
    <name type="scientific">Leuconostoc citreum (strain KM20)</name>
    <dbReference type="NCBI Taxonomy" id="349519"/>
    <lineage>
        <taxon>Bacteria</taxon>
        <taxon>Bacillati</taxon>
        <taxon>Bacillota</taxon>
        <taxon>Bacilli</taxon>
        <taxon>Lactobacillales</taxon>
        <taxon>Lactobacillaceae</taxon>
        <taxon>Leuconostoc</taxon>
    </lineage>
</organism>
<dbReference type="EMBL" id="DQ489736">
    <property type="protein sequence ID" value="ACA81911.1"/>
    <property type="molecule type" value="Genomic_DNA"/>
</dbReference>
<dbReference type="AlphaFoldDB" id="B1MWI9"/>
<evidence type="ECO:0000256" key="4">
    <source>
        <dbReference type="ARBA" id="ARBA00022449"/>
    </source>
</evidence>
<keyword evidence="10" id="KW-0739">Sodium transport</keyword>
<dbReference type="PANTHER" id="PTHR43562">
    <property type="entry name" value="NAPA-TYPE SODIUM/HYDROGEN ANTIPORTER"/>
    <property type="match status" value="1"/>
</dbReference>